<dbReference type="OMA" id="MMQRTEL"/>
<dbReference type="AlphaFoldDB" id="F6ZAF9"/>
<dbReference type="HOGENOM" id="CLU_2144967_0_0_1"/>
<reference evidence="1" key="3">
    <citation type="submission" date="2025-08" db="UniProtKB">
        <authorList>
            <consortium name="Ensembl"/>
        </authorList>
    </citation>
    <scope>IDENTIFICATION</scope>
</reference>
<dbReference type="Ensembl" id="ENSCINT00000026953.2">
    <property type="protein sequence ID" value="ENSCINP00000026707.2"/>
    <property type="gene ID" value="ENSCING00000014872.2"/>
</dbReference>
<accession>F6ZAF9</accession>
<reference evidence="2" key="1">
    <citation type="journal article" date="2002" name="Science">
        <title>The draft genome of Ciona intestinalis: insights into chordate and vertebrate origins.</title>
        <authorList>
            <person name="Dehal P."/>
            <person name="Satou Y."/>
            <person name="Campbell R.K."/>
            <person name="Chapman J."/>
            <person name="Degnan B."/>
            <person name="De Tomaso A."/>
            <person name="Davidson B."/>
            <person name="Di Gregorio A."/>
            <person name="Gelpke M."/>
            <person name="Goodstein D.M."/>
            <person name="Harafuji N."/>
            <person name="Hastings K.E."/>
            <person name="Ho I."/>
            <person name="Hotta K."/>
            <person name="Huang W."/>
            <person name="Kawashima T."/>
            <person name="Lemaire P."/>
            <person name="Martinez D."/>
            <person name="Meinertzhagen I.A."/>
            <person name="Necula S."/>
            <person name="Nonaka M."/>
            <person name="Putnam N."/>
            <person name="Rash S."/>
            <person name="Saiga H."/>
            <person name="Satake M."/>
            <person name="Terry A."/>
            <person name="Yamada L."/>
            <person name="Wang H.G."/>
            <person name="Awazu S."/>
            <person name="Azumi K."/>
            <person name="Boore J."/>
            <person name="Branno M."/>
            <person name="Chin-Bow S."/>
            <person name="DeSantis R."/>
            <person name="Doyle S."/>
            <person name="Francino P."/>
            <person name="Keys D.N."/>
            <person name="Haga S."/>
            <person name="Hayashi H."/>
            <person name="Hino K."/>
            <person name="Imai K.S."/>
            <person name="Inaba K."/>
            <person name="Kano S."/>
            <person name="Kobayashi K."/>
            <person name="Kobayashi M."/>
            <person name="Lee B.I."/>
            <person name="Makabe K.W."/>
            <person name="Manohar C."/>
            <person name="Matassi G."/>
            <person name="Medina M."/>
            <person name="Mochizuki Y."/>
            <person name="Mount S."/>
            <person name="Morishita T."/>
            <person name="Miura S."/>
            <person name="Nakayama A."/>
            <person name="Nishizaka S."/>
            <person name="Nomoto H."/>
            <person name="Ohta F."/>
            <person name="Oishi K."/>
            <person name="Rigoutsos I."/>
            <person name="Sano M."/>
            <person name="Sasaki A."/>
            <person name="Sasakura Y."/>
            <person name="Shoguchi E."/>
            <person name="Shin-i T."/>
            <person name="Spagnuolo A."/>
            <person name="Stainier D."/>
            <person name="Suzuki M.M."/>
            <person name="Tassy O."/>
            <person name="Takatori N."/>
            <person name="Tokuoka M."/>
            <person name="Yagi K."/>
            <person name="Yoshizaki F."/>
            <person name="Wada S."/>
            <person name="Zhang C."/>
            <person name="Hyatt P.D."/>
            <person name="Larimer F."/>
            <person name="Detter C."/>
            <person name="Doggett N."/>
            <person name="Glavina T."/>
            <person name="Hawkins T."/>
            <person name="Richardson P."/>
            <person name="Lucas S."/>
            <person name="Kohara Y."/>
            <person name="Levine M."/>
            <person name="Satoh N."/>
            <person name="Rokhsar D.S."/>
        </authorList>
    </citation>
    <scope>NUCLEOTIDE SEQUENCE [LARGE SCALE GENOMIC DNA]</scope>
</reference>
<protein>
    <recommendedName>
        <fullName evidence="3">Cyclic nucleotide-binding domain-containing protein</fullName>
    </recommendedName>
</protein>
<dbReference type="Proteomes" id="UP000008144">
    <property type="component" value="Chromosome 14"/>
</dbReference>
<sequence length="112" mass="12781">MKKVTSSNGHFAQIATLTPGCVFGLEEMMQRTELQLTLISNGAECIFISKKMFLKRATPRSLRMIGALVGRYPTEAYIREQLRELNQWKSFKKDVVKHVLEKKDKTSSSVVM</sequence>
<dbReference type="EMBL" id="EAAA01001161">
    <property type="status" value="NOT_ANNOTATED_CDS"/>
    <property type="molecule type" value="Genomic_DNA"/>
</dbReference>
<keyword evidence="2" id="KW-1185">Reference proteome</keyword>
<organism evidence="1 2">
    <name type="scientific">Ciona intestinalis</name>
    <name type="common">Transparent sea squirt</name>
    <name type="synonym">Ascidia intestinalis</name>
    <dbReference type="NCBI Taxonomy" id="7719"/>
    <lineage>
        <taxon>Eukaryota</taxon>
        <taxon>Metazoa</taxon>
        <taxon>Chordata</taxon>
        <taxon>Tunicata</taxon>
        <taxon>Ascidiacea</taxon>
        <taxon>Phlebobranchia</taxon>
        <taxon>Cionidae</taxon>
        <taxon>Ciona</taxon>
    </lineage>
</organism>
<proteinExistence type="predicted"/>
<dbReference type="InParanoid" id="F6ZAF9"/>
<evidence type="ECO:0000313" key="2">
    <source>
        <dbReference type="Proteomes" id="UP000008144"/>
    </source>
</evidence>
<reference evidence="1" key="4">
    <citation type="submission" date="2025-09" db="UniProtKB">
        <authorList>
            <consortium name="Ensembl"/>
        </authorList>
    </citation>
    <scope>IDENTIFICATION</scope>
</reference>
<evidence type="ECO:0000313" key="1">
    <source>
        <dbReference type="Ensembl" id="ENSCINP00000026707.2"/>
    </source>
</evidence>
<evidence type="ECO:0008006" key="3">
    <source>
        <dbReference type="Google" id="ProtNLM"/>
    </source>
</evidence>
<name>F6ZAF9_CIOIN</name>
<dbReference type="GeneTree" id="ENSGT00390000003964"/>
<reference evidence="1" key="2">
    <citation type="journal article" date="2008" name="Genome Biol.">
        <title>Improved genome assembly and evidence-based global gene model set for the chordate Ciona intestinalis: new insight into intron and operon populations.</title>
        <authorList>
            <person name="Satou Y."/>
            <person name="Mineta K."/>
            <person name="Ogasawara M."/>
            <person name="Sasakura Y."/>
            <person name="Shoguchi E."/>
            <person name="Ueno K."/>
            <person name="Yamada L."/>
            <person name="Matsumoto J."/>
            <person name="Wasserscheid J."/>
            <person name="Dewar K."/>
            <person name="Wiley G.B."/>
            <person name="Macmil S.L."/>
            <person name="Roe B.A."/>
            <person name="Zeller R.W."/>
            <person name="Hastings K.E."/>
            <person name="Lemaire P."/>
            <person name="Lindquist E."/>
            <person name="Endo T."/>
            <person name="Hotta K."/>
            <person name="Inaba K."/>
        </authorList>
    </citation>
    <scope>NUCLEOTIDE SEQUENCE [LARGE SCALE GENOMIC DNA]</scope>
    <source>
        <strain evidence="1">wild type</strain>
    </source>
</reference>